<accession>A0A0V1N5E9</accession>
<feature type="binding site" evidence="12">
    <location>
        <begin position="552"/>
        <end position="553"/>
    </location>
    <ligand>
        <name>ATP</name>
        <dbReference type="ChEBI" id="CHEBI:30616"/>
    </ligand>
</feature>
<dbReference type="InterPro" id="IPR036511">
    <property type="entry name" value="TGT-like_sf"/>
</dbReference>
<keyword evidence="14" id="KW-0548">Nucleotidyltransferase</keyword>
<keyword evidence="2 11" id="KW-0963">Cytoplasm</keyword>
<feature type="binding site" evidence="11">
    <location>
        <position position="367"/>
    </location>
    <ligand>
        <name>Zn(2+)</name>
        <dbReference type="ChEBI" id="CHEBI:29105"/>
    </ligand>
</feature>
<dbReference type="PANTHER" id="PTHR46064:SF1">
    <property type="entry name" value="QUEUINE TRNA-RIBOSYLTRANSFERASE ACCESSORY SUBUNIT 2"/>
    <property type="match status" value="1"/>
</dbReference>
<comment type="caution">
    <text evidence="14">The sequence shown here is derived from an EMBL/GenBank/DDBJ whole genome shotgun (WGS) entry which is preliminary data.</text>
</comment>
<dbReference type="InterPro" id="IPR036873">
    <property type="entry name" value="Rhodanese-like_dom_sf"/>
</dbReference>
<dbReference type="PROSITE" id="PS50206">
    <property type="entry name" value="RHODANESE_3"/>
    <property type="match status" value="1"/>
</dbReference>
<keyword evidence="7 11" id="KW-0862">Zinc</keyword>
<dbReference type="HAMAP" id="MF_03043">
    <property type="entry name" value="QTRT2"/>
    <property type="match status" value="1"/>
</dbReference>
<keyword evidence="15" id="KW-1185">Reference proteome</keyword>
<comment type="pathway">
    <text evidence="12">tRNA modification; 5-methoxycarbonylmethyl-2-thiouridine-tRNA biosynthesis.</text>
</comment>
<keyword evidence="10 12" id="KW-0511">Multifunctional enzyme</keyword>
<feature type="binding site" evidence="12">
    <location>
        <position position="593"/>
    </location>
    <ligand>
        <name>Zn(2+)</name>
        <dbReference type="ChEBI" id="CHEBI:29105"/>
    </ligand>
</feature>
<feature type="binding site" evidence="11">
    <location>
        <position position="370"/>
    </location>
    <ligand>
        <name>Zn(2+)</name>
        <dbReference type="ChEBI" id="CHEBI:29105"/>
    </ligand>
</feature>
<name>A0A0V1N5E9_9BILA</name>
<dbReference type="OrthoDB" id="10261062at2759"/>
<dbReference type="GO" id="GO:0005829">
    <property type="term" value="C:cytosol"/>
    <property type="evidence" value="ECO:0007669"/>
    <property type="project" value="UniProtKB-SubCell"/>
</dbReference>
<keyword evidence="4 11" id="KW-0819">tRNA processing</keyword>
<dbReference type="GO" id="GO:0008479">
    <property type="term" value="F:tRNA-guanosine(34) queuine transglycosylase activity"/>
    <property type="evidence" value="ECO:0007669"/>
    <property type="project" value="UniProtKB-UniRule"/>
</dbReference>
<feature type="active site" description="Glycyl thioester intermediate; for adenylyltransferase activity" evidence="12">
    <location>
        <position position="610"/>
    </location>
</feature>
<dbReference type="PANTHER" id="PTHR46064">
    <property type="entry name" value="QUEUINE TRNA-RIBOSYLTRANSFERASE ACCESSORY SUBUNIT 2"/>
    <property type="match status" value="1"/>
</dbReference>
<evidence type="ECO:0000256" key="3">
    <source>
        <dbReference type="ARBA" id="ARBA00022679"/>
    </source>
</evidence>
<comment type="cofactor">
    <cofactor evidence="11">
        <name>Zn(2+)</name>
        <dbReference type="ChEBI" id="CHEBI:29105"/>
    </cofactor>
    <text evidence="11">Binds 1 zinc ion per subunit.</text>
</comment>
<dbReference type="GO" id="GO:0070566">
    <property type="term" value="F:adenylyltransferase activity"/>
    <property type="evidence" value="ECO:0007669"/>
    <property type="project" value="InterPro"/>
</dbReference>
<dbReference type="Gene3D" id="3.40.50.720">
    <property type="entry name" value="NAD(P)-binding Rossmann-like Domain"/>
    <property type="match status" value="1"/>
</dbReference>
<feature type="domain" description="Rhodanese" evidence="13">
    <location>
        <begin position="717"/>
        <end position="815"/>
    </location>
</feature>
<dbReference type="Pfam" id="PF00899">
    <property type="entry name" value="ThiF"/>
    <property type="match status" value="1"/>
</dbReference>
<gene>
    <name evidence="14" type="ORF">T10_5822</name>
</gene>
<dbReference type="SMART" id="SM00450">
    <property type="entry name" value="RHOD"/>
    <property type="match status" value="1"/>
</dbReference>
<evidence type="ECO:0000256" key="1">
    <source>
        <dbReference type="ARBA" id="ARBA00004514"/>
    </source>
</evidence>
<evidence type="ECO:0000256" key="11">
    <source>
        <dbReference type="HAMAP-Rule" id="MF_03043"/>
    </source>
</evidence>
<dbReference type="InterPro" id="IPR028592">
    <property type="entry name" value="QTRTD1"/>
</dbReference>
<dbReference type="InterPro" id="IPR028885">
    <property type="entry name" value="MOCS3/Uba4"/>
</dbReference>
<dbReference type="Gene3D" id="3.40.250.10">
    <property type="entry name" value="Rhodanese-like domain"/>
    <property type="match status" value="1"/>
</dbReference>
<feature type="binding site" evidence="12">
    <location>
        <position position="484"/>
    </location>
    <ligand>
        <name>ATP</name>
        <dbReference type="ChEBI" id="CHEBI:30616"/>
    </ligand>
</feature>
<evidence type="ECO:0000256" key="4">
    <source>
        <dbReference type="ARBA" id="ARBA00022694"/>
    </source>
</evidence>
<evidence type="ECO:0000256" key="6">
    <source>
        <dbReference type="ARBA" id="ARBA00022741"/>
    </source>
</evidence>
<dbReference type="EMBL" id="JYDO01000009">
    <property type="protein sequence ID" value="KRZ78958.1"/>
    <property type="molecule type" value="Genomic_DNA"/>
</dbReference>
<feature type="binding site" evidence="11">
    <location>
        <position position="365"/>
    </location>
    <ligand>
        <name>Zn(2+)</name>
        <dbReference type="ChEBI" id="CHEBI:29105"/>
    </ligand>
</feature>
<protein>
    <recommendedName>
        <fullName evidence="12">Adenylyltransferase and sulfurtransferase MOCS3 homolog</fullName>
    </recommendedName>
    <alternativeName>
        <fullName evidence="12">UBA4 homolog</fullName>
    </alternativeName>
    <alternativeName>
        <fullName evidence="12">Ubiquitin-like protein activator 4 homolog</fullName>
    </alternativeName>
    <domain>
        <recommendedName>
            <fullName evidence="12">Adenylyltransferase</fullName>
            <ecNumber evidence="12">2.7.7.-</ecNumber>
        </recommendedName>
    </domain>
    <domain>
        <recommendedName>
            <fullName evidence="12">Sulfurtransferase</fullName>
            <ecNumber evidence="12">2.8.1.-</ecNumber>
        </recommendedName>
    </domain>
</protein>
<dbReference type="InterPro" id="IPR035985">
    <property type="entry name" value="Ubiquitin-activating_enz"/>
</dbReference>
<sequence>MLETVAERILKHNYCKVETMRKNLNKNKNLRFVSTKTNKGTSEEKEEIKNKMKFRITGMADGFGRLASIVDWCRLAGSAVETPCCCVYTVGGHVPHLLHDVIGLVDLFHWNEVIMQIPLSTLIDSWSAVEQFKGGLKKFVGLPDESMLLLTVNDPAHILRSGYNCATSASVFGRAGRHKLDPQLFGRIMHAFQADCFQAISDSDNPIDASKKRLNKSVDRTVFFSRACAEFAKQNNEQLFCTVVGGYDQAERIRCCKQLSSLSVEGYSFEGFHNFGDLSALSVGSVVPILKSCFEHLPTERIRFFPGSLNPKQIWRLTQAGIDLFDTSYVHLITEKQEALVVDDNYPHNAEYNYAQDFEPLCKNCSCYTCKNYTRAYVNHVCTTKELLGPMLLMIHNLSQMLEMFRKIRAAIAQIYIIMNHNSHTLSYDEIERYSRQLLLREIGAKGQMKLKEARVLIVGAGGLGCPCAIYLAGAGIGYIGIVDSDVVEVSNLHRQILHHEQEVGTSKAQSISSAIHALNSRVECTVYNEKFSSENAMQIVCLYDVVCDCTDNVPTRYLLNDVCVLAQKPLVSGSALRWDGQLTVYNYGDGPCYRCLFSEPPPPDAVTSCSQSGVLGTVPGLIGTLQAQEVIKIVLEMRPSYAKKMLIYDGRAGTFRVIRLRGKDMECAICGENPEIVQLLDYEAFCKTKACDLAHQISCLPEKDRVTVQHISHLMKTDKCWFIDCRLPHQYEIAHFETAINVPLDIIVRGNSAELKEKLIELPEDVFVICNRGNQSQMAVKELRKKLNDDCRWNFKDVIGGYLAWAKEIDPTFPFLAKNNFVLSVRMAMCMCNFYRHILASHRADLSA</sequence>
<feature type="binding site" evidence="11">
    <location>
        <position position="396"/>
    </location>
    <ligand>
        <name>Zn(2+)</name>
        <dbReference type="ChEBI" id="CHEBI:29105"/>
    </ligand>
</feature>
<dbReference type="GO" id="GO:0006777">
    <property type="term" value="P:Mo-molybdopterin cofactor biosynthetic process"/>
    <property type="evidence" value="ECO:0007669"/>
    <property type="project" value="UniProtKB-UniRule"/>
</dbReference>
<feature type="active site" description="Cysteine persulfide intermediate; for sulfurtransferase activity" evidence="12">
    <location>
        <position position="771"/>
    </location>
</feature>
<dbReference type="EC" id="2.7.7.-" evidence="12"/>
<dbReference type="InterPro" id="IPR001763">
    <property type="entry name" value="Rhodanese-like_dom"/>
</dbReference>
<dbReference type="Gene3D" id="3.20.20.105">
    <property type="entry name" value="Queuine tRNA-ribosyltransferase-like"/>
    <property type="match status" value="1"/>
</dbReference>
<dbReference type="Proteomes" id="UP000054843">
    <property type="component" value="Unassembled WGS sequence"/>
</dbReference>
<keyword evidence="6 12" id="KW-0547">Nucleotide-binding</keyword>
<dbReference type="GO" id="GO:0005524">
    <property type="term" value="F:ATP binding"/>
    <property type="evidence" value="ECO:0007669"/>
    <property type="project" value="UniProtKB-KW"/>
</dbReference>
<dbReference type="SUPFAM" id="SSF69572">
    <property type="entry name" value="Activating enzymes of the ubiquitin-like proteins"/>
    <property type="match status" value="1"/>
</dbReference>
<dbReference type="InterPro" id="IPR002616">
    <property type="entry name" value="tRNA_ribo_trans-like"/>
</dbReference>
<evidence type="ECO:0000256" key="10">
    <source>
        <dbReference type="ARBA" id="ARBA00023268"/>
    </source>
</evidence>
<evidence type="ECO:0000256" key="7">
    <source>
        <dbReference type="ARBA" id="ARBA00022833"/>
    </source>
</evidence>
<dbReference type="EC" id="2.8.1.-" evidence="12"/>
<feature type="binding site" evidence="12">
    <location>
        <position position="671"/>
    </location>
    <ligand>
        <name>Zn(2+)</name>
        <dbReference type="ChEBI" id="CHEBI:29105"/>
    </ligand>
</feature>
<evidence type="ECO:0000256" key="8">
    <source>
        <dbReference type="ARBA" id="ARBA00022840"/>
    </source>
</evidence>
<dbReference type="GO" id="GO:0008641">
    <property type="term" value="F:ubiquitin-like modifier activating enzyme activity"/>
    <property type="evidence" value="ECO:0007669"/>
    <property type="project" value="InterPro"/>
</dbReference>
<dbReference type="FunFam" id="3.40.50.720:FF:000033">
    <property type="entry name" value="Adenylyltransferase and sulfurtransferase MOCS3"/>
    <property type="match status" value="1"/>
</dbReference>
<keyword evidence="8 12" id="KW-0067">ATP-binding</keyword>
<evidence type="ECO:0000256" key="12">
    <source>
        <dbReference type="HAMAP-Rule" id="MF_03049"/>
    </source>
</evidence>
<feature type="binding site" evidence="12">
    <location>
        <position position="508"/>
    </location>
    <ligand>
        <name>ATP</name>
        <dbReference type="ChEBI" id="CHEBI:30616"/>
    </ligand>
</feature>
<keyword evidence="9 12" id="KW-0501">Molybdenum cofactor biosynthesis</keyword>
<dbReference type="NCBIfam" id="NF004281">
    <property type="entry name" value="PRK05690.1"/>
    <property type="match status" value="1"/>
</dbReference>
<organism evidence="14 15">
    <name type="scientific">Trichinella papuae</name>
    <dbReference type="NCBI Taxonomy" id="268474"/>
    <lineage>
        <taxon>Eukaryota</taxon>
        <taxon>Metazoa</taxon>
        <taxon>Ecdysozoa</taxon>
        <taxon>Nematoda</taxon>
        <taxon>Enoplea</taxon>
        <taxon>Dorylaimia</taxon>
        <taxon>Trichinellida</taxon>
        <taxon>Trichinellidae</taxon>
        <taxon>Trichinella</taxon>
    </lineage>
</organism>
<dbReference type="GO" id="GO:0016783">
    <property type="term" value="F:sulfurtransferase activity"/>
    <property type="evidence" value="ECO:0007669"/>
    <property type="project" value="UniProtKB-UniRule"/>
</dbReference>
<dbReference type="AlphaFoldDB" id="A0A0V1N5E9"/>
<feature type="binding site" evidence="12">
    <location>
        <position position="596"/>
    </location>
    <ligand>
        <name>Zn(2+)</name>
        <dbReference type="ChEBI" id="CHEBI:29105"/>
    </ligand>
</feature>
<comment type="subunit">
    <text evidence="11">Heterodimer of a catalytic subunit and an accessory subunit.</text>
</comment>
<dbReference type="Pfam" id="PF01702">
    <property type="entry name" value="TGT"/>
    <property type="match status" value="1"/>
</dbReference>
<keyword evidence="5 11" id="KW-0479">Metal-binding</keyword>
<comment type="similarity">
    <text evidence="12">In the N-terminal section; belongs to the HesA/MoeB/ThiF family. UBA4 subfamily.</text>
</comment>
<feature type="binding site" evidence="12">
    <location>
        <begin position="491"/>
        <end position="495"/>
    </location>
    <ligand>
        <name>ATP</name>
        <dbReference type="ChEBI" id="CHEBI:30616"/>
    </ligand>
</feature>
<dbReference type="GO" id="GO:0002143">
    <property type="term" value="P:tRNA wobble position uridine thiolation"/>
    <property type="evidence" value="ECO:0007669"/>
    <property type="project" value="InterPro"/>
</dbReference>
<dbReference type="CDD" id="cd00757">
    <property type="entry name" value="ThiF_MoeB_HesA_family"/>
    <property type="match status" value="1"/>
</dbReference>
<reference evidence="14 15" key="1">
    <citation type="submission" date="2015-01" db="EMBL/GenBank/DDBJ databases">
        <title>Evolution of Trichinella species and genotypes.</title>
        <authorList>
            <person name="Korhonen P.K."/>
            <person name="Edoardo P."/>
            <person name="Giuseppe L.R."/>
            <person name="Gasser R.B."/>
        </authorList>
    </citation>
    <scope>NUCLEOTIDE SEQUENCE [LARGE SCALE GENOMIC DNA]</scope>
    <source>
        <strain evidence="14">ISS1980</strain>
    </source>
</reference>
<comment type="similarity">
    <text evidence="11">Belongs to the queuine tRNA-ribosyltransferase family. QTRT2 subfamily.</text>
</comment>
<proteinExistence type="inferred from homology"/>
<dbReference type="STRING" id="268474.A0A0V1N5E9"/>
<feature type="binding site" evidence="12">
    <location>
        <position position="668"/>
    </location>
    <ligand>
        <name>Zn(2+)</name>
        <dbReference type="ChEBI" id="CHEBI:29105"/>
    </ligand>
</feature>
<dbReference type="UniPathway" id="UPA00988"/>
<dbReference type="SUPFAM" id="SSF51713">
    <property type="entry name" value="tRNA-guanine transglycosylase"/>
    <property type="match status" value="1"/>
</dbReference>
<evidence type="ECO:0000256" key="9">
    <source>
        <dbReference type="ARBA" id="ARBA00023150"/>
    </source>
</evidence>
<comment type="function">
    <text evidence="11">Non-catalytic subunit of the queuine tRNA-ribosyltransferase (TGT) that catalyzes the base-exchange of a guanine (G) residue with queuine (Q) at position 34 (anticodon wobble position) in tRNAs with GU(N) anticodons (tRNA-Asp, -Asn, -His and -Tyr), resulting in the hypermodified nucleoside queuosine (7-(((4,5-cis-dihydroxy-2-cyclopenten-1-yl)amino)methyl)-7-deazaguanosine).</text>
</comment>
<dbReference type="GO" id="GO:0046872">
    <property type="term" value="F:metal ion binding"/>
    <property type="evidence" value="ECO:0007669"/>
    <property type="project" value="UniProtKB-KW"/>
</dbReference>
<evidence type="ECO:0000313" key="14">
    <source>
        <dbReference type="EMBL" id="KRZ78958.1"/>
    </source>
</evidence>
<comment type="subcellular location">
    <subcellularLocation>
        <location evidence="1">Cytoplasm</location>
        <location evidence="1">Cytosol</location>
    </subcellularLocation>
</comment>
<evidence type="ECO:0000259" key="13">
    <source>
        <dbReference type="PROSITE" id="PS50206"/>
    </source>
</evidence>
<evidence type="ECO:0000313" key="15">
    <source>
        <dbReference type="Proteomes" id="UP000054843"/>
    </source>
</evidence>
<evidence type="ECO:0000256" key="5">
    <source>
        <dbReference type="ARBA" id="ARBA00022723"/>
    </source>
</evidence>
<dbReference type="InterPro" id="IPR050852">
    <property type="entry name" value="Queuine_tRNA-ribosyltrfase"/>
</dbReference>
<dbReference type="NCBIfam" id="TIGR00449">
    <property type="entry name" value="tgt_general"/>
    <property type="match status" value="1"/>
</dbReference>
<comment type="function">
    <text evidence="12">Plays a central role in 2-thiolation of mcm(5)S(2)U at tRNA wobble positions of cytosolic tRNA(Lys), tRNA(Glu) and tRNA(Gln). Acts by mediating the C-terminal thiocarboxylation of the sulfur carrier URM1. Its N-terminus first activates URM1 as acyl-adenylate (-COAMP), then the persulfide sulfur on the catalytic cysteine is transferred to URM1 to form thiocarboxylation (-COSH) of its C-terminus. The reaction probably involves hydrogen sulfide that is generated from the persulfide intermediate and that acts as nucleophile towards URM1. Subsequently, a transient disulfide bond is formed. Does not use thiosulfate as sulfur donor; NFS1 probably acting as a sulfur donor for thiocarboxylation reactions.</text>
</comment>
<feature type="binding site" evidence="12">
    <location>
        <position position="463"/>
    </location>
    <ligand>
        <name>ATP</name>
        <dbReference type="ChEBI" id="CHEBI:30616"/>
    </ligand>
</feature>
<dbReference type="HAMAP" id="MF_03049">
    <property type="entry name" value="MOCS3_Uba4"/>
    <property type="match status" value="1"/>
</dbReference>
<dbReference type="Pfam" id="PF00581">
    <property type="entry name" value="Rhodanese"/>
    <property type="match status" value="1"/>
</dbReference>
<evidence type="ECO:0000256" key="2">
    <source>
        <dbReference type="ARBA" id="ARBA00022490"/>
    </source>
</evidence>
<keyword evidence="3 12" id="KW-0808">Transferase</keyword>
<dbReference type="InterPro" id="IPR000594">
    <property type="entry name" value="ThiF_NAD_FAD-bd"/>
</dbReference>